<dbReference type="RefSeq" id="WP_167163677.1">
    <property type="nucleotide sequence ID" value="NZ_BAAAOO010000023.1"/>
</dbReference>
<gene>
    <name evidence="1" type="ORF">FB473_000005</name>
</gene>
<dbReference type="EMBL" id="JAAMOZ010000001">
    <property type="protein sequence ID" value="NIH55360.1"/>
    <property type="molecule type" value="Genomic_DNA"/>
</dbReference>
<dbReference type="Proteomes" id="UP000749311">
    <property type="component" value="Unassembled WGS sequence"/>
</dbReference>
<accession>A0ABX0SBF6</accession>
<evidence type="ECO:0000313" key="2">
    <source>
        <dbReference type="Proteomes" id="UP000749311"/>
    </source>
</evidence>
<organism evidence="1 2">
    <name type="scientific">Brooklawnia cerclae</name>
    <dbReference type="NCBI Taxonomy" id="349934"/>
    <lineage>
        <taxon>Bacteria</taxon>
        <taxon>Bacillati</taxon>
        <taxon>Actinomycetota</taxon>
        <taxon>Actinomycetes</taxon>
        <taxon>Propionibacteriales</taxon>
        <taxon>Propionibacteriaceae</taxon>
        <taxon>Brooklawnia</taxon>
    </lineage>
</organism>
<comment type="caution">
    <text evidence="1">The sequence shown here is derived from an EMBL/GenBank/DDBJ whole genome shotgun (WGS) entry which is preliminary data.</text>
</comment>
<proteinExistence type="predicted"/>
<name>A0ABX0SBF6_9ACTN</name>
<evidence type="ECO:0000313" key="1">
    <source>
        <dbReference type="EMBL" id="NIH55360.1"/>
    </source>
</evidence>
<reference evidence="1 2" key="1">
    <citation type="submission" date="2020-02" db="EMBL/GenBank/DDBJ databases">
        <title>Sequencing the genomes of 1000 actinobacteria strains.</title>
        <authorList>
            <person name="Klenk H.-P."/>
        </authorList>
    </citation>
    <scope>NUCLEOTIDE SEQUENCE [LARGE SCALE GENOMIC DNA]</scope>
    <source>
        <strain evidence="1 2">DSM 19609</strain>
    </source>
</reference>
<keyword evidence="2" id="KW-1185">Reference proteome</keyword>
<sequence>MSAQIKLVTEGEYRHTLAGPAEKLLMLTRRPPETDECAAAVHALESTIDDYLDALHKLQAVDDAERDYEAKIHEEAVAAVEDGRQPKAAKRPDFEDGRLKLGATRDALLAKAQRARAALDRQIDADSEAQGLKDGAAVPGLYEEAVGAVRAARAAFERLLAARDRAIDQLAGNPNYIVRNLPWHGPAAEAFEAAEAWITANEACFLDLTIDVREITPSLTVRRHMATAGQMDELYAIELREGFRITQHAKGHTPALIPSYYH</sequence>
<protein>
    <submittedName>
        <fullName evidence="1">Uncharacterized protein</fullName>
    </submittedName>
</protein>